<gene>
    <name evidence="1" type="ORF">TCM_011072</name>
</gene>
<dbReference type="Gramene" id="EOY01130">
    <property type="protein sequence ID" value="EOY01130"/>
    <property type="gene ID" value="TCM_011072"/>
</dbReference>
<proteinExistence type="predicted"/>
<accession>A0A061E811</accession>
<protein>
    <submittedName>
        <fullName evidence="1">Uncharacterized protein</fullName>
    </submittedName>
</protein>
<sequence>MYIQSGRFWGFCAAIFSERKEGGRKEGLGSAVGQGEKALVGLAANEGNKVGFGSCFTLVPVFLAKTFPRLEELLIEIAAKKAKVAAVEYFKLGFRQGHSTSICSS</sequence>
<keyword evidence="2" id="KW-1185">Reference proteome</keyword>
<dbReference type="InParanoid" id="A0A061E811"/>
<organism evidence="1 2">
    <name type="scientific">Theobroma cacao</name>
    <name type="common">Cacao</name>
    <name type="synonym">Cocoa</name>
    <dbReference type="NCBI Taxonomy" id="3641"/>
    <lineage>
        <taxon>Eukaryota</taxon>
        <taxon>Viridiplantae</taxon>
        <taxon>Streptophyta</taxon>
        <taxon>Embryophyta</taxon>
        <taxon>Tracheophyta</taxon>
        <taxon>Spermatophyta</taxon>
        <taxon>Magnoliopsida</taxon>
        <taxon>eudicotyledons</taxon>
        <taxon>Gunneridae</taxon>
        <taxon>Pentapetalae</taxon>
        <taxon>rosids</taxon>
        <taxon>malvids</taxon>
        <taxon>Malvales</taxon>
        <taxon>Malvaceae</taxon>
        <taxon>Byttnerioideae</taxon>
        <taxon>Theobroma</taxon>
    </lineage>
</organism>
<evidence type="ECO:0000313" key="1">
    <source>
        <dbReference type="EMBL" id="EOY01130.1"/>
    </source>
</evidence>
<evidence type="ECO:0000313" key="2">
    <source>
        <dbReference type="Proteomes" id="UP000026915"/>
    </source>
</evidence>
<dbReference type="AlphaFoldDB" id="A0A061E811"/>
<dbReference type="Proteomes" id="UP000026915">
    <property type="component" value="Chromosome 2"/>
</dbReference>
<dbReference type="HOGENOM" id="CLU_2241517_0_0_1"/>
<name>A0A061E811_THECC</name>
<dbReference type="EMBL" id="CM001880">
    <property type="protein sequence ID" value="EOY01130.1"/>
    <property type="molecule type" value="Genomic_DNA"/>
</dbReference>
<reference evidence="1 2" key="1">
    <citation type="journal article" date="2013" name="Genome Biol.">
        <title>The genome sequence of the most widely cultivated cacao type and its use to identify candidate genes regulating pod color.</title>
        <authorList>
            <person name="Motamayor J.C."/>
            <person name="Mockaitis K."/>
            <person name="Schmutz J."/>
            <person name="Haiminen N."/>
            <person name="Iii D.L."/>
            <person name="Cornejo O."/>
            <person name="Findley S.D."/>
            <person name="Zheng P."/>
            <person name="Utro F."/>
            <person name="Royaert S."/>
            <person name="Saski C."/>
            <person name="Jenkins J."/>
            <person name="Podicheti R."/>
            <person name="Zhao M."/>
            <person name="Scheffler B.E."/>
            <person name="Stack J.C."/>
            <person name="Feltus F.A."/>
            <person name="Mustiga G.M."/>
            <person name="Amores F."/>
            <person name="Phillips W."/>
            <person name="Marelli J.P."/>
            <person name="May G.D."/>
            <person name="Shapiro H."/>
            <person name="Ma J."/>
            <person name="Bustamante C.D."/>
            <person name="Schnell R.J."/>
            <person name="Main D."/>
            <person name="Gilbert D."/>
            <person name="Parida L."/>
            <person name="Kuhn D.N."/>
        </authorList>
    </citation>
    <scope>NUCLEOTIDE SEQUENCE [LARGE SCALE GENOMIC DNA]</scope>
    <source>
        <strain evidence="2">cv. Matina 1-6</strain>
    </source>
</reference>